<dbReference type="Proteomes" id="UP000598174">
    <property type="component" value="Unassembled WGS sequence"/>
</dbReference>
<sequence>MKKATTSLFVAVLAGAVTLISPGAARASIARPLAVTFSFDDGVADQLAAQTMLQEHGMVGTFYVNSALIGQPSYMTRANLDGLSENGHEIGGHTATHQDLLTLVPDEQNRQICADRNTLLSWGFGVTSFAYPFANLDPGIKAIVRNCGYNSARAVGDLYDAGDCSDCDPAETVPPADAYAIRTPDDVETTTSLAELKDLVTRAEVTGGWLPFNLHHICSTGCPAESITPTVFDDFLDWLQPRTAVGTTVKTVAQVVGGTVAAPVAPVAPLAPGGPGVNTVRNPSLENVNPFDAGLPDCWQSAGYGENTAVQSRVTDAHSGTYASRIQVTALTGGDAKLIPRFDLGACSSQVAAGRTYQASAWYKSDVPVFFTLYQRNALGQWSYWTQSPRVAPSAAWTRAAWTTPAPPAGAVAAGFGLTIDSVGTLVTDDYGFADHELSPAPDGVNALVNPSLETPGADGYPACWTGAGYGSNTPVWTRVTDAADGTYAQKLELTSASSGDAKLIPGWDSGNCAPLVTPGKTLSLSVSYHGTKSTYLTVYRQDTAGNWSWWTQSPPFAASATYTTAAWTTPAVPANTRAVTFGLTLDSVGEVTTDNYSLVSH</sequence>
<evidence type="ECO:0000259" key="3">
    <source>
        <dbReference type="Pfam" id="PF01522"/>
    </source>
</evidence>
<dbReference type="GO" id="GO:0005975">
    <property type="term" value="P:carbohydrate metabolic process"/>
    <property type="evidence" value="ECO:0007669"/>
    <property type="project" value="InterPro"/>
</dbReference>
<dbReference type="Gene3D" id="3.20.20.370">
    <property type="entry name" value="Glycoside hydrolase/deacetylase"/>
    <property type="match status" value="1"/>
</dbReference>
<name>A0A919MPZ6_9ACTN</name>
<organism evidence="4 5">
    <name type="scientific">Paractinoplanes ferrugineus</name>
    <dbReference type="NCBI Taxonomy" id="113564"/>
    <lineage>
        <taxon>Bacteria</taxon>
        <taxon>Bacillati</taxon>
        <taxon>Actinomycetota</taxon>
        <taxon>Actinomycetes</taxon>
        <taxon>Micromonosporales</taxon>
        <taxon>Micromonosporaceae</taxon>
        <taxon>Paractinoplanes</taxon>
    </lineage>
</organism>
<protein>
    <recommendedName>
        <fullName evidence="3">NodB homology domain-containing protein</fullName>
    </recommendedName>
</protein>
<dbReference type="Pfam" id="PF01522">
    <property type="entry name" value="Polysacc_deac_1"/>
    <property type="match status" value="1"/>
</dbReference>
<evidence type="ECO:0000256" key="1">
    <source>
        <dbReference type="ARBA" id="ARBA00022729"/>
    </source>
</evidence>
<proteinExistence type="predicted"/>
<dbReference type="SUPFAM" id="SSF88713">
    <property type="entry name" value="Glycoside hydrolase/deacetylase"/>
    <property type="match status" value="1"/>
</dbReference>
<keyword evidence="1 2" id="KW-0732">Signal</keyword>
<accession>A0A919MPZ6</accession>
<keyword evidence="5" id="KW-1185">Reference proteome</keyword>
<dbReference type="CDD" id="cd10967">
    <property type="entry name" value="CE4_GLA_like_6s"/>
    <property type="match status" value="1"/>
</dbReference>
<dbReference type="InterPro" id="IPR002509">
    <property type="entry name" value="NODB_dom"/>
</dbReference>
<feature type="signal peptide" evidence="2">
    <location>
        <begin position="1"/>
        <end position="27"/>
    </location>
</feature>
<dbReference type="Gene3D" id="2.60.120.260">
    <property type="entry name" value="Galactose-binding domain-like"/>
    <property type="match status" value="2"/>
</dbReference>
<dbReference type="GO" id="GO:0016810">
    <property type="term" value="F:hydrolase activity, acting on carbon-nitrogen (but not peptide) bonds"/>
    <property type="evidence" value="ECO:0007669"/>
    <property type="project" value="InterPro"/>
</dbReference>
<gene>
    <name evidence="4" type="ORF">Afe05nite_76520</name>
</gene>
<feature type="chain" id="PRO_5037885856" description="NodB homology domain-containing protein" evidence="2">
    <location>
        <begin position="28"/>
        <end position="602"/>
    </location>
</feature>
<evidence type="ECO:0000313" key="4">
    <source>
        <dbReference type="EMBL" id="GIE15812.1"/>
    </source>
</evidence>
<evidence type="ECO:0000313" key="5">
    <source>
        <dbReference type="Proteomes" id="UP000598174"/>
    </source>
</evidence>
<dbReference type="PANTHER" id="PTHR34216:SF11">
    <property type="entry name" value="CHITOOLIGOSACCHARIDE DEACETYLASE"/>
    <property type="match status" value="1"/>
</dbReference>
<dbReference type="RefSeq" id="WP_203822166.1">
    <property type="nucleotide sequence ID" value="NZ_BAAABP010000030.1"/>
</dbReference>
<dbReference type="InterPro" id="IPR011330">
    <property type="entry name" value="Glyco_hydro/deAcase_b/a-brl"/>
</dbReference>
<feature type="domain" description="NodB homology" evidence="3">
    <location>
        <begin position="34"/>
        <end position="150"/>
    </location>
</feature>
<dbReference type="InterPro" id="IPR051398">
    <property type="entry name" value="Polysacch_Deacetylase"/>
</dbReference>
<comment type="caution">
    <text evidence="4">The sequence shown here is derived from an EMBL/GenBank/DDBJ whole genome shotgun (WGS) entry which is preliminary data.</text>
</comment>
<dbReference type="EMBL" id="BOMM01000073">
    <property type="protein sequence ID" value="GIE15812.1"/>
    <property type="molecule type" value="Genomic_DNA"/>
</dbReference>
<dbReference type="PANTHER" id="PTHR34216">
    <property type="match status" value="1"/>
</dbReference>
<dbReference type="AlphaFoldDB" id="A0A919MPZ6"/>
<reference evidence="4" key="1">
    <citation type="submission" date="2021-01" db="EMBL/GenBank/DDBJ databases">
        <title>Whole genome shotgun sequence of Actinoplanes ferrugineus NBRC 15555.</title>
        <authorList>
            <person name="Komaki H."/>
            <person name="Tamura T."/>
        </authorList>
    </citation>
    <scope>NUCLEOTIDE SEQUENCE</scope>
    <source>
        <strain evidence="4">NBRC 15555</strain>
    </source>
</reference>
<evidence type="ECO:0000256" key="2">
    <source>
        <dbReference type="SAM" id="SignalP"/>
    </source>
</evidence>